<sequence length="72" mass="8157">MISEQPTRTILQELIRSGWSRKRQGKGSHSVWQCPAWTHSVTVPDGHTTIRAGVVRSIRKAIDGCNCREETR</sequence>
<dbReference type="Pfam" id="PF07927">
    <property type="entry name" value="HicA_toxin"/>
    <property type="match status" value="1"/>
</dbReference>
<keyword evidence="5" id="KW-0378">Hydrolase</keyword>
<evidence type="ECO:0000256" key="4">
    <source>
        <dbReference type="ARBA" id="ARBA00022759"/>
    </source>
</evidence>
<accession>A0ABW6NEZ0</accession>
<keyword evidence="6" id="KW-0694">RNA-binding</keyword>
<evidence type="ECO:0000256" key="3">
    <source>
        <dbReference type="ARBA" id="ARBA00022722"/>
    </source>
</evidence>
<dbReference type="RefSeq" id="WP_387248529.1">
    <property type="nucleotide sequence ID" value="NZ_JBIALX010000001.1"/>
</dbReference>
<evidence type="ECO:0000256" key="5">
    <source>
        <dbReference type="ARBA" id="ARBA00022801"/>
    </source>
</evidence>
<organism evidence="8 9">
    <name type="scientific">Nocardia africana</name>
    <dbReference type="NCBI Taxonomy" id="134964"/>
    <lineage>
        <taxon>Bacteria</taxon>
        <taxon>Bacillati</taxon>
        <taxon>Actinomycetota</taxon>
        <taxon>Actinomycetes</taxon>
        <taxon>Mycobacteriales</taxon>
        <taxon>Nocardiaceae</taxon>
        <taxon>Nocardia</taxon>
    </lineage>
</organism>
<keyword evidence="4" id="KW-0255">Endonuclease</keyword>
<evidence type="ECO:0000256" key="7">
    <source>
        <dbReference type="ARBA" id="ARBA00023016"/>
    </source>
</evidence>
<dbReference type="SUPFAM" id="SSF54786">
    <property type="entry name" value="YcfA/nrd intein domain"/>
    <property type="match status" value="1"/>
</dbReference>
<dbReference type="InterPro" id="IPR012933">
    <property type="entry name" value="HicA_mRNA_interferase"/>
</dbReference>
<dbReference type="EMBL" id="JBIALX010000001">
    <property type="protein sequence ID" value="MFF0452234.1"/>
    <property type="molecule type" value="Genomic_DNA"/>
</dbReference>
<dbReference type="InterPro" id="IPR038570">
    <property type="entry name" value="HicA_sf"/>
</dbReference>
<keyword evidence="7" id="KW-0346">Stress response</keyword>
<evidence type="ECO:0000256" key="2">
    <source>
        <dbReference type="ARBA" id="ARBA00022649"/>
    </source>
</evidence>
<name>A0ABW6NEZ0_9NOCA</name>
<comment type="caution">
    <text evidence="8">The sequence shown here is derived from an EMBL/GenBank/DDBJ whole genome shotgun (WGS) entry which is preliminary data.</text>
</comment>
<evidence type="ECO:0000313" key="8">
    <source>
        <dbReference type="EMBL" id="MFF0452234.1"/>
    </source>
</evidence>
<protein>
    <submittedName>
        <fullName evidence="8">Type II toxin-antitoxin system HicA family toxin</fullName>
    </submittedName>
</protein>
<reference evidence="8 9" key="1">
    <citation type="submission" date="2024-10" db="EMBL/GenBank/DDBJ databases">
        <title>The Natural Products Discovery Center: Release of the First 8490 Sequenced Strains for Exploring Actinobacteria Biosynthetic Diversity.</title>
        <authorList>
            <person name="Kalkreuter E."/>
            <person name="Kautsar S.A."/>
            <person name="Yang D."/>
            <person name="Bader C.D."/>
            <person name="Teijaro C.N."/>
            <person name="Fluegel L."/>
            <person name="Davis C.M."/>
            <person name="Simpson J.R."/>
            <person name="Lauterbach L."/>
            <person name="Steele A.D."/>
            <person name="Gui C."/>
            <person name="Meng S."/>
            <person name="Li G."/>
            <person name="Viehrig K."/>
            <person name="Ye F."/>
            <person name="Su P."/>
            <person name="Kiefer A.F."/>
            <person name="Nichols A."/>
            <person name="Cepeda A.J."/>
            <person name="Yan W."/>
            <person name="Fan B."/>
            <person name="Jiang Y."/>
            <person name="Adhikari A."/>
            <person name="Zheng C.-J."/>
            <person name="Schuster L."/>
            <person name="Cowan T.M."/>
            <person name="Smanski M.J."/>
            <person name="Chevrette M.G."/>
            <person name="De Carvalho L.P.S."/>
            <person name="Shen B."/>
        </authorList>
    </citation>
    <scope>NUCLEOTIDE SEQUENCE [LARGE SCALE GENOMIC DNA]</scope>
    <source>
        <strain evidence="8 9">NPDC004550</strain>
    </source>
</reference>
<evidence type="ECO:0000256" key="1">
    <source>
        <dbReference type="ARBA" id="ARBA00006620"/>
    </source>
</evidence>
<evidence type="ECO:0000313" key="9">
    <source>
        <dbReference type="Proteomes" id="UP001601521"/>
    </source>
</evidence>
<dbReference type="Gene3D" id="3.30.920.30">
    <property type="entry name" value="Hypothetical protein"/>
    <property type="match status" value="1"/>
</dbReference>
<comment type="similarity">
    <text evidence="1">Belongs to the HicA mRNA interferase family.</text>
</comment>
<proteinExistence type="inferred from homology"/>
<gene>
    <name evidence="8" type="ORF">ACFYTH_02575</name>
</gene>
<keyword evidence="9" id="KW-1185">Reference proteome</keyword>
<keyword evidence="3" id="KW-0540">Nuclease</keyword>
<keyword evidence="2" id="KW-1277">Toxin-antitoxin system</keyword>
<dbReference type="Proteomes" id="UP001601521">
    <property type="component" value="Unassembled WGS sequence"/>
</dbReference>
<evidence type="ECO:0000256" key="6">
    <source>
        <dbReference type="ARBA" id="ARBA00022884"/>
    </source>
</evidence>